<dbReference type="Pfam" id="PF08818">
    <property type="entry name" value="DUF1801"/>
    <property type="match status" value="1"/>
</dbReference>
<dbReference type="SUPFAM" id="SSF159888">
    <property type="entry name" value="YdhG-like"/>
    <property type="match status" value="1"/>
</dbReference>
<reference evidence="3" key="1">
    <citation type="submission" date="2017-06" db="EMBL/GenBank/DDBJ databases">
        <title>FDA dAtabase for Regulatory Grade micrObial Sequences (FDA-ARGOS): Supporting development and validation of Infectious Disease Dx tests.</title>
        <authorList>
            <person name="Goldberg B."/>
            <person name="Campos J."/>
            <person name="Tallon L."/>
            <person name="Sadzewicz L."/>
            <person name="Sengamalay N."/>
            <person name="Ott S."/>
            <person name="Godinez A."/>
            <person name="Nagaraj S."/>
            <person name="Vavikolanu K."/>
            <person name="Nadendla S."/>
            <person name="George J."/>
            <person name="Geyer C."/>
            <person name="Sichtig H."/>
        </authorList>
    </citation>
    <scope>NUCLEOTIDE SEQUENCE [LARGE SCALE GENOMIC DNA]</scope>
    <source>
        <strain evidence="3">FDAARGOS_285</strain>
    </source>
</reference>
<dbReference type="Proteomes" id="UP000197058">
    <property type="component" value="Chromosome"/>
</dbReference>
<name>A0AAI8DJR2_MAMSC</name>
<evidence type="ECO:0000259" key="1">
    <source>
        <dbReference type="Pfam" id="PF08818"/>
    </source>
</evidence>
<dbReference type="RefSeq" id="WP_078355067.1">
    <property type="nucleotide sequence ID" value="NZ_CP022046.2"/>
</dbReference>
<proteinExistence type="predicted"/>
<dbReference type="KEGG" id="sscu:CEP64_10780"/>
<organism evidence="2 3">
    <name type="scientific">Mammaliicoccus sciuri</name>
    <name type="common">Staphylococcus sciuri</name>
    <dbReference type="NCBI Taxonomy" id="1296"/>
    <lineage>
        <taxon>Bacteria</taxon>
        <taxon>Bacillati</taxon>
        <taxon>Bacillota</taxon>
        <taxon>Bacilli</taxon>
        <taxon>Bacillales</taxon>
        <taxon>Staphylococcaceae</taxon>
        <taxon>Mammaliicoccus</taxon>
    </lineage>
</organism>
<dbReference type="AlphaFoldDB" id="A0AAI8DJR2"/>
<feature type="domain" description="YdhG-like" evidence="1">
    <location>
        <begin position="17"/>
        <end position="114"/>
    </location>
</feature>
<dbReference type="PIRSF" id="PIRSF021308">
    <property type="entry name" value="UCP021308"/>
    <property type="match status" value="1"/>
</dbReference>
<dbReference type="InterPro" id="IPR016786">
    <property type="entry name" value="YdeI_bac"/>
</dbReference>
<evidence type="ECO:0000313" key="3">
    <source>
        <dbReference type="Proteomes" id="UP000197058"/>
    </source>
</evidence>
<dbReference type="Gene3D" id="3.90.1150.200">
    <property type="match status" value="1"/>
</dbReference>
<accession>A0AAI8DJR2</accession>
<gene>
    <name evidence="2" type="ORF">CEP64_10780</name>
</gene>
<sequence>MEKNLKVEAFMQREKKWKDEFEQLREIIHECDLEEDYKWMHPCYTLKGKNVVLIHGFKEYCALLFHKGSLLKDPEKLLIQQTKNVQAARQLRFTNVDQIKEQRDIIKAYVEEAIELEKSGAKVELKKTEEYEMPVELQEQLDQNSNLKEAFYNLTPGRQRQYIYYISQAKRPATRVSRVEKYIDHILDGKGLNDE</sequence>
<dbReference type="InterPro" id="IPR014922">
    <property type="entry name" value="YdhG-like"/>
</dbReference>
<dbReference type="EMBL" id="CP022046">
    <property type="protein sequence ID" value="ASE35062.1"/>
    <property type="molecule type" value="Genomic_DNA"/>
</dbReference>
<evidence type="ECO:0000313" key="2">
    <source>
        <dbReference type="EMBL" id="ASE35062.1"/>
    </source>
</evidence>
<protein>
    <recommendedName>
        <fullName evidence="1">YdhG-like domain-containing protein</fullName>
    </recommendedName>
</protein>
<dbReference type="Pfam" id="PF13376">
    <property type="entry name" value="OmdA"/>
    <property type="match status" value="1"/>
</dbReference>